<feature type="chain" id="PRO_5023863815" description="Secreted protein" evidence="1">
    <location>
        <begin position="22"/>
        <end position="85"/>
    </location>
</feature>
<sequence>MLQLIIAALDVVLLGIRKSVSFHVSSSCYVQLFSNVGKRLVYHCDSHKVSVSGASEFLRVKLNRYSEEFSASFSGQLDQLRVTSN</sequence>
<gene>
    <name evidence="2" type="ORF">DEA37_0011885</name>
</gene>
<evidence type="ECO:0000256" key="1">
    <source>
        <dbReference type="SAM" id="SignalP"/>
    </source>
</evidence>
<organism evidence="2 3">
    <name type="scientific">Paragonimus westermani</name>
    <dbReference type="NCBI Taxonomy" id="34504"/>
    <lineage>
        <taxon>Eukaryota</taxon>
        <taxon>Metazoa</taxon>
        <taxon>Spiralia</taxon>
        <taxon>Lophotrochozoa</taxon>
        <taxon>Platyhelminthes</taxon>
        <taxon>Trematoda</taxon>
        <taxon>Digenea</taxon>
        <taxon>Plagiorchiida</taxon>
        <taxon>Troglotremata</taxon>
        <taxon>Troglotrematidae</taxon>
        <taxon>Paragonimus</taxon>
    </lineage>
</organism>
<evidence type="ECO:0000313" key="2">
    <source>
        <dbReference type="EMBL" id="KAA3674410.1"/>
    </source>
</evidence>
<dbReference type="EMBL" id="QNGE01003170">
    <property type="protein sequence ID" value="KAA3674410.1"/>
    <property type="molecule type" value="Genomic_DNA"/>
</dbReference>
<reference evidence="2 3" key="1">
    <citation type="journal article" date="2019" name="Gigascience">
        <title>Whole-genome sequence of the oriental lung fluke Paragonimus westermani.</title>
        <authorList>
            <person name="Oey H."/>
            <person name="Zakrzewski M."/>
            <person name="Narain K."/>
            <person name="Devi K.R."/>
            <person name="Agatsuma T."/>
            <person name="Nawaratna S."/>
            <person name="Gobert G.N."/>
            <person name="Jones M.K."/>
            <person name="Ragan M.A."/>
            <person name="McManus D.P."/>
            <person name="Krause L."/>
        </authorList>
    </citation>
    <scope>NUCLEOTIDE SEQUENCE [LARGE SCALE GENOMIC DNA]</scope>
    <source>
        <strain evidence="2 3">IND2009</strain>
    </source>
</reference>
<name>A0A5J4NG54_9TREM</name>
<keyword evidence="1" id="KW-0732">Signal</keyword>
<evidence type="ECO:0000313" key="3">
    <source>
        <dbReference type="Proteomes" id="UP000324629"/>
    </source>
</evidence>
<evidence type="ECO:0008006" key="4">
    <source>
        <dbReference type="Google" id="ProtNLM"/>
    </source>
</evidence>
<protein>
    <recommendedName>
        <fullName evidence="4">Secreted protein</fullName>
    </recommendedName>
</protein>
<dbReference type="AlphaFoldDB" id="A0A5J4NG54"/>
<comment type="caution">
    <text evidence="2">The sequence shown here is derived from an EMBL/GenBank/DDBJ whole genome shotgun (WGS) entry which is preliminary data.</text>
</comment>
<accession>A0A5J4NG54</accession>
<dbReference type="Proteomes" id="UP000324629">
    <property type="component" value="Unassembled WGS sequence"/>
</dbReference>
<feature type="signal peptide" evidence="1">
    <location>
        <begin position="1"/>
        <end position="21"/>
    </location>
</feature>
<keyword evidence="3" id="KW-1185">Reference proteome</keyword>
<proteinExistence type="predicted"/>